<dbReference type="OrthoDB" id="1778393at2"/>
<accession>A0A265N4Y6</accession>
<gene>
    <name evidence="1" type="ORF">CIL03_18615</name>
</gene>
<dbReference type="Pfam" id="PF13170">
    <property type="entry name" value="DUF4003"/>
    <property type="match status" value="1"/>
</dbReference>
<evidence type="ECO:0000313" key="2">
    <source>
        <dbReference type="Proteomes" id="UP000216498"/>
    </source>
</evidence>
<evidence type="ECO:0000313" key="1">
    <source>
        <dbReference type="EMBL" id="OZU87110.1"/>
    </source>
</evidence>
<dbReference type="InterPro" id="IPR025062">
    <property type="entry name" value="DUF4003"/>
</dbReference>
<reference evidence="1 2" key="1">
    <citation type="submission" date="2017-08" db="EMBL/GenBank/DDBJ databases">
        <title>Virgibacillus indicus sp. nov. and Virgibacillus profoundi sp. nov, two moderately halophilic bacteria isolated from marine sediment by using the Microfluidic Streak Plate.</title>
        <authorList>
            <person name="Xu B."/>
            <person name="Hu B."/>
            <person name="Wang J."/>
            <person name="Zhu Y."/>
            <person name="Huang L."/>
            <person name="Du W."/>
            <person name="Huang Y."/>
        </authorList>
    </citation>
    <scope>NUCLEOTIDE SEQUENCE [LARGE SCALE GENOMIC DNA]</scope>
    <source>
        <strain evidence="1 2">IO3-P2-C2</strain>
    </source>
</reference>
<keyword evidence="2" id="KW-1185">Reference proteome</keyword>
<sequence length="152" mass="16935">MLYEELAKEGFRKGNDLQFLSHILSLDSKASVQDLVGRSIRVSDDFRKISIKPKAKYYPVIGMLALLPQNEIDISGVSSMYQQLMGEKHFKWEKDMNVTMAVSFYVNDKVDHSSLTDASIRTTLEMILQAQQAVLVSTITATTVAANSNNGS</sequence>
<comment type="caution">
    <text evidence="1">The sequence shown here is derived from an EMBL/GenBank/DDBJ whole genome shotgun (WGS) entry which is preliminary data.</text>
</comment>
<name>A0A265N4Y6_9BACI</name>
<organism evidence="1 2">
    <name type="scientific">Virgibacillus indicus</name>
    <dbReference type="NCBI Taxonomy" id="2024554"/>
    <lineage>
        <taxon>Bacteria</taxon>
        <taxon>Bacillati</taxon>
        <taxon>Bacillota</taxon>
        <taxon>Bacilli</taxon>
        <taxon>Bacillales</taxon>
        <taxon>Bacillaceae</taxon>
        <taxon>Virgibacillus</taxon>
    </lineage>
</organism>
<dbReference type="EMBL" id="NPMS01000015">
    <property type="protein sequence ID" value="OZU87110.1"/>
    <property type="molecule type" value="Genomic_DNA"/>
</dbReference>
<proteinExistence type="predicted"/>
<dbReference type="Proteomes" id="UP000216498">
    <property type="component" value="Unassembled WGS sequence"/>
</dbReference>
<protein>
    <submittedName>
        <fullName evidence="1">Uncharacterized protein</fullName>
    </submittedName>
</protein>
<dbReference type="AlphaFoldDB" id="A0A265N4Y6"/>